<dbReference type="PANTHER" id="PTHR31351">
    <property type="entry name" value="EXPRESSED PROTEIN"/>
    <property type="match status" value="1"/>
</dbReference>
<feature type="domain" description="VAN3-binding protein-like auxin canalisation" evidence="2">
    <location>
        <begin position="11"/>
        <end position="125"/>
    </location>
</feature>
<accession>A0AA38CT89</accession>
<evidence type="ECO:0000313" key="3">
    <source>
        <dbReference type="EMBL" id="KAH9302174.1"/>
    </source>
</evidence>
<proteinExistence type="predicted"/>
<feature type="region of interest" description="Disordered" evidence="1">
    <location>
        <begin position="1"/>
        <end position="35"/>
    </location>
</feature>
<dbReference type="OMA" id="AEICTIM"/>
<evidence type="ECO:0000313" key="4">
    <source>
        <dbReference type="Proteomes" id="UP000824469"/>
    </source>
</evidence>
<sequence>FHRSFSAAKPSPLRGKTVGRWLKEKKEKKKEENRVHNAQVHAAMSVAGVAAAVAAIAAACAAGGNDGQYKTHMAMASAATLVAAQCAEVAEYMGADHQQMASVVNSAVNIRTPGDIMTLTAGAAT</sequence>
<gene>
    <name evidence="3" type="ORF">KI387_013757</name>
</gene>
<dbReference type="AlphaFoldDB" id="A0AA38CT89"/>
<dbReference type="Proteomes" id="UP000824469">
    <property type="component" value="Unassembled WGS sequence"/>
</dbReference>
<name>A0AA38CT89_TAXCH</name>
<feature type="non-terminal residue" evidence="3">
    <location>
        <position position="1"/>
    </location>
</feature>
<dbReference type="Pfam" id="PF05703">
    <property type="entry name" value="Auxin_canalis"/>
    <property type="match status" value="1"/>
</dbReference>
<dbReference type="EMBL" id="JAHRHJ020000009">
    <property type="protein sequence ID" value="KAH9302174.1"/>
    <property type="molecule type" value="Genomic_DNA"/>
</dbReference>
<dbReference type="PANTHER" id="PTHR31351:SF4">
    <property type="entry name" value="AUXIN CANALIZATION PROTEIN (DUF828)"/>
    <property type="match status" value="1"/>
</dbReference>
<dbReference type="InterPro" id="IPR008546">
    <property type="entry name" value="VAN3-bd-like_auxin_canal"/>
</dbReference>
<feature type="non-terminal residue" evidence="3">
    <location>
        <position position="125"/>
    </location>
</feature>
<evidence type="ECO:0000259" key="2">
    <source>
        <dbReference type="Pfam" id="PF05703"/>
    </source>
</evidence>
<reference evidence="3 4" key="1">
    <citation type="journal article" date="2021" name="Nat. Plants">
        <title>The Taxus genome provides insights into paclitaxel biosynthesis.</title>
        <authorList>
            <person name="Xiong X."/>
            <person name="Gou J."/>
            <person name="Liao Q."/>
            <person name="Li Y."/>
            <person name="Zhou Q."/>
            <person name="Bi G."/>
            <person name="Li C."/>
            <person name="Du R."/>
            <person name="Wang X."/>
            <person name="Sun T."/>
            <person name="Guo L."/>
            <person name="Liang H."/>
            <person name="Lu P."/>
            <person name="Wu Y."/>
            <person name="Zhang Z."/>
            <person name="Ro D.K."/>
            <person name="Shang Y."/>
            <person name="Huang S."/>
            <person name="Yan J."/>
        </authorList>
    </citation>
    <scope>NUCLEOTIDE SEQUENCE [LARGE SCALE GENOMIC DNA]</scope>
    <source>
        <strain evidence="3">Ta-2019</strain>
    </source>
</reference>
<feature type="compositionally biased region" description="Basic and acidic residues" evidence="1">
    <location>
        <begin position="21"/>
        <end position="35"/>
    </location>
</feature>
<organism evidence="3 4">
    <name type="scientific">Taxus chinensis</name>
    <name type="common">Chinese yew</name>
    <name type="synonym">Taxus wallichiana var. chinensis</name>
    <dbReference type="NCBI Taxonomy" id="29808"/>
    <lineage>
        <taxon>Eukaryota</taxon>
        <taxon>Viridiplantae</taxon>
        <taxon>Streptophyta</taxon>
        <taxon>Embryophyta</taxon>
        <taxon>Tracheophyta</taxon>
        <taxon>Spermatophyta</taxon>
        <taxon>Pinopsida</taxon>
        <taxon>Pinidae</taxon>
        <taxon>Conifers II</taxon>
        <taxon>Cupressales</taxon>
        <taxon>Taxaceae</taxon>
        <taxon>Taxus</taxon>
    </lineage>
</organism>
<evidence type="ECO:0000256" key="1">
    <source>
        <dbReference type="SAM" id="MobiDB-lite"/>
    </source>
</evidence>
<keyword evidence="4" id="KW-1185">Reference proteome</keyword>
<dbReference type="InterPro" id="IPR040269">
    <property type="entry name" value="VAB"/>
</dbReference>
<protein>
    <recommendedName>
        <fullName evidence="2">VAN3-binding protein-like auxin canalisation domain-containing protein</fullName>
    </recommendedName>
</protein>
<comment type="caution">
    <text evidence="3">The sequence shown here is derived from an EMBL/GenBank/DDBJ whole genome shotgun (WGS) entry which is preliminary data.</text>
</comment>